<evidence type="ECO:0000256" key="6">
    <source>
        <dbReference type="ARBA" id="ARBA00022801"/>
    </source>
</evidence>
<evidence type="ECO:0000256" key="3">
    <source>
        <dbReference type="ARBA" id="ARBA00008766"/>
    </source>
</evidence>
<evidence type="ECO:0000256" key="7">
    <source>
        <dbReference type="ARBA" id="ARBA00023211"/>
    </source>
</evidence>
<comment type="cofactor">
    <cofactor evidence="2">
        <name>Mn(2+)</name>
        <dbReference type="ChEBI" id="CHEBI:29035"/>
    </cofactor>
</comment>
<dbReference type="Proteomes" id="UP000642910">
    <property type="component" value="Unassembled WGS sequence"/>
</dbReference>
<dbReference type="Gene3D" id="3.90.230.10">
    <property type="entry name" value="Creatinase/methionine aminopeptidase superfamily"/>
    <property type="match status" value="1"/>
</dbReference>
<dbReference type="InterPro" id="IPR052433">
    <property type="entry name" value="X-Pro_dipept-like"/>
</dbReference>
<comment type="caution">
    <text evidence="9">The sequence shown here is derived from an EMBL/GenBank/DDBJ whole genome shotgun (WGS) entry which is preliminary data.</text>
</comment>
<dbReference type="InterPro" id="IPR007865">
    <property type="entry name" value="Aminopep_P_N"/>
</dbReference>
<dbReference type="SMART" id="SM01011">
    <property type="entry name" value="AMP_N"/>
    <property type="match status" value="1"/>
</dbReference>
<dbReference type="InterPro" id="IPR036005">
    <property type="entry name" value="Creatinase/aminopeptidase-like"/>
</dbReference>
<keyword evidence="10" id="KW-1185">Reference proteome</keyword>
<keyword evidence="5" id="KW-0479">Metal-binding</keyword>
<dbReference type="SUPFAM" id="SSF55920">
    <property type="entry name" value="Creatinase/aminopeptidase"/>
    <property type="match status" value="1"/>
</dbReference>
<dbReference type="InterPro" id="IPR000994">
    <property type="entry name" value="Pept_M24"/>
</dbReference>
<dbReference type="EMBL" id="JADPKZ010000022">
    <property type="protein sequence ID" value="MBF8376566.1"/>
    <property type="molecule type" value="Genomic_DNA"/>
</dbReference>
<dbReference type="InterPro" id="IPR029149">
    <property type="entry name" value="Creatin/AminoP/Spt16_N"/>
</dbReference>
<evidence type="ECO:0000313" key="10">
    <source>
        <dbReference type="Proteomes" id="UP000642910"/>
    </source>
</evidence>
<dbReference type="SUPFAM" id="SSF53092">
    <property type="entry name" value="Creatinase/prolidase N-terminal domain"/>
    <property type="match status" value="1"/>
</dbReference>
<comment type="catalytic activity">
    <reaction evidence="1">
        <text>Release of any N-terminal amino acid, including proline, that is linked to proline, even from a dipeptide or tripeptide.</text>
        <dbReference type="EC" id="3.4.11.9"/>
    </reaction>
</comment>
<evidence type="ECO:0000313" key="9">
    <source>
        <dbReference type="EMBL" id="MBF8376566.1"/>
    </source>
</evidence>
<sequence length="416" mass="47307">MTETMNPYAKRREALLRRIPDGSIALFFAGQAPYMSGDHPYSPFHVNRNFFYLTGITQEHSRLLLAKLGGNEQIILFTEHVSEVEEKWTGKRIPDQLARRISGIAEVQDLAQFETTLGRMLRTGEYEWLYLDVEQDRFHQTETEAHRFARILRDKYPAIVIRNPYAEMCRMRTVKDEAEIDCIRQAIDITREGVLAMMKSARPGMWEYELEAHFDFALRSRGVREHAFPPIVAGGERACVLHYVDNDQVIEDGQLVLCDLGAQYGCYSADITRTFPISGRFTPRQREIYNIVLAAMEATIEAIRPGVTTSELNDVTKSVLAQELKRIGLIQDDSEVARYYYHGVSHRLGLDTHDVGSPKWPLEAGDVITVEPGLYIAEEGIGIRIEDDVLVTEDGAVNLSLSIPKDPDEIERIMRG</sequence>
<keyword evidence="9" id="KW-0031">Aminopeptidase</keyword>
<evidence type="ECO:0000256" key="1">
    <source>
        <dbReference type="ARBA" id="ARBA00001424"/>
    </source>
</evidence>
<dbReference type="Pfam" id="PF00557">
    <property type="entry name" value="Peptidase_M24"/>
    <property type="match status" value="1"/>
</dbReference>
<dbReference type="RefSeq" id="WP_195866907.1">
    <property type="nucleotide sequence ID" value="NZ_JADPKZ010000022.1"/>
</dbReference>
<accession>A0ABS0EZU5</accession>
<dbReference type="Gene3D" id="3.40.350.10">
    <property type="entry name" value="Creatinase/prolidase N-terminal domain"/>
    <property type="match status" value="1"/>
</dbReference>
<gene>
    <name evidence="9" type="ORF">IW967_01575</name>
</gene>
<dbReference type="PANTHER" id="PTHR43226">
    <property type="entry name" value="XAA-PRO AMINOPEPTIDASE 3"/>
    <property type="match status" value="1"/>
</dbReference>
<keyword evidence="6" id="KW-0378">Hydrolase</keyword>
<evidence type="ECO:0000259" key="8">
    <source>
        <dbReference type="SMART" id="SM01011"/>
    </source>
</evidence>
<evidence type="ECO:0000256" key="5">
    <source>
        <dbReference type="ARBA" id="ARBA00022723"/>
    </source>
</evidence>
<dbReference type="GO" id="GO:0004177">
    <property type="term" value="F:aminopeptidase activity"/>
    <property type="evidence" value="ECO:0007669"/>
    <property type="project" value="UniProtKB-KW"/>
</dbReference>
<reference evidence="9 10" key="1">
    <citation type="submission" date="2020-11" db="EMBL/GenBank/DDBJ databases">
        <title>Genomic insight of Alicyclobacillus mali FL 18 reveals a new arsenic-resistant strain, with potential in environmental biotechnology.</title>
        <authorList>
            <person name="Fiorentino G."/>
            <person name="Gallo G."/>
            <person name="Aulitto M."/>
        </authorList>
    </citation>
    <scope>NUCLEOTIDE SEQUENCE [LARGE SCALE GENOMIC DNA]</scope>
    <source>
        <strain evidence="9 10">FL 18</strain>
    </source>
</reference>
<name>A0ABS0EZU5_9BACL</name>
<protein>
    <recommendedName>
        <fullName evidence="4">Xaa-Pro aminopeptidase</fullName>
        <ecNumber evidence="4">3.4.11.9</ecNumber>
    </recommendedName>
</protein>
<comment type="similarity">
    <text evidence="3">Belongs to the peptidase M24B family.</text>
</comment>
<dbReference type="EC" id="3.4.11.9" evidence="4"/>
<feature type="domain" description="Aminopeptidase P N-terminal" evidence="8">
    <location>
        <begin position="3"/>
        <end position="138"/>
    </location>
</feature>
<dbReference type="PANTHER" id="PTHR43226:SF4">
    <property type="entry name" value="XAA-PRO AMINOPEPTIDASE 3"/>
    <property type="match status" value="1"/>
</dbReference>
<organism evidence="9 10">
    <name type="scientific">Alicyclobacillus mali</name>
    <name type="common">ex Roth et al. 2021</name>
    <dbReference type="NCBI Taxonomy" id="1123961"/>
    <lineage>
        <taxon>Bacteria</taxon>
        <taxon>Bacillati</taxon>
        <taxon>Bacillota</taxon>
        <taxon>Bacilli</taxon>
        <taxon>Bacillales</taxon>
        <taxon>Alicyclobacillaceae</taxon>
        <taxon>Alicyclobacillus</taxon>
    </lineage>
</organism>
<evidence type="ECO:0000256" key="4">
    <source>
        <dbReference type="ARBA" id="ARBA00012574"/>
    </source>
</evidence>
<evidence type="ECO:0000256" key="2">
    <source>
        <dbReference type="ARBA" id="ARBA00001936"/>
    </source>
</evidence>
<dbReference type="CDD" id="cd01087">
    <property type="entry name" value="Prolidase"/>
    <property type="match status" value="1"/>
</dbReference>
<keyword evidence="7" id="KW-0464">Manganese</keyword>
<dbReference type="Pfam" id="PF05195">
    <property type="entry name" value="AMP_N"/>
    <property type="match status" value="1"/>
</dbReference>
<proteinExistence type="inferred from homology"/>
<keyword evidence="9" id="KW-0645">Protease</keyword>